<comment type="caution">
    <text evidence="2">The sequence shown here is derived from an EMBL/GenBank/DDBJ whole genome shotgun (WGS) entry which is preliminary data.</text>
</comment>
<feature type="domain" description="Methyltransferase" evidence="1">
    <location>
        <begin position="40"/>
        <end position="130"/>
    </location>
</feature>
<evidence type="ECO:0000313" key="2">
    <source>
        <dbReference type="EMBL" id="KYF68864.1"/>
    </source>
</evidence>
<dbReference type="Pfam" id="PF13649">
    <property type="entry name" value="Methyltransf_25"/>
    <property type="match status" value="1"/>
</dbReference>
<dbReference type="OrthoDB" id="108476at2"/>
<accession>A0A150QLM5</accession>
<organism evidence="2 3">
    <name type="scientific">Sorangium cellulosum</name>
    <name type="common">Polyangium cellulosum</name>
    <dbReference type="NCBI Taxonomy" id="56"/>
    <lineage>
        <taxon>Bacteria</taxon>
        <taxon>Pseudomonadati</taxon>
        <taxon>Myxococcota</taxon>
        <taxon>Polyangia</taxon>
        <taxon>Polyangiales</taxon>
        <taxon>Polyangiaceae</taxon>
        <taxon>Sorangium</taxon>
    </lineage>
</organism>
<dbReference type="CDD" id="cd02440">
    <property type="entry name" value="AdoMet_MTases"/>
    <property type="match status" value="1"/>
</dbReference>
<dbReference type="GO" id="GO:0008168">
    <property type="term" value="F:methyltransferase activity"/>
    <property type="evidence" value="ECO:0007669"/>
    <property type="project" value="UniProtKB-KW"/>
</dbReference>
<evidence type="ECO:0000259" key="1">
    <source>
        <dbReference type="Pfam" id="PF13649"/>
    </source>
</evidence>
<protein>
    <submittedName>
        <fullName evidence="2">Methyltransferase</fullName>
    </submittedName>
</protein>
<proteinExistence type="predicted"/>
<dbReference type="GO" id="GO:0032259">
    <property type="term" value="P:methylation"/>
    <property type="evidence" value="ECO:0007669"/>
    <property type="project" value="UniProtKB-KW"/>
</dbReference>
<keyword evidence="2" id="KW-0808">Transferase</keyword>
<dbReference type="SUPFAM" id="SSF53335">
    <property type="entry name" value="S-adenosyl-L-methionine-dependent methyltransferases"/>
    <property type="match status" value="1"/>
</dbReference>
<dbReference type="InterPro" id="IPR029063">
    <property type="entry name" value="SAM-dependent_MTases_sf"/>
</dbReference>
<dbReference type="InterPro" id="IPR041698">
    <property type="entry name" value="Methyltransf_25"/>
</dbReference>
<reference evidence="2 3" key="1">
    <citation type="submission" date="2014-02" db="EMBL/GenBank/DDBJ databases">
        <title>The small core and large imbalanced accessory genome model reveals a collaborative survival strategy of Sorangium cellulosum strains in nature.</title>
        <authorList>
            <person name="Han K."/>
            <person name="Peng R."/>
            <person name="Blom J."/>
            <person name="Li Y.-Z."/>
        </authorList>
    </citation>
    <scope>NUCLEOTIDE SEQUENCE [LARGE SCALE GENOMIC DNA]</scope>
    <source>
        <strain evidence="2 3">So0008-312</strain>
    </source>
</reference>
<dbReference type="EMBL" id="JEMA01000524">
    <property type="protein sequence ID" value="KYF68864.1"/>
    <property type="molecule type" value="Genomic_DNA"/>
</dbReference>
<dbReference type="AlphaFoldDB" id="A0A150QLM5"/>
<sequence length="206" mass="22947">MTELWESVFADKQMMWGPEPSRSAVFARDHFARSGAKEILVPGLGYGRNAKPFLEHGMSVTGIEISGTAIDLARTQMGLDIPIHHGSVTDMPYDDRMYDGVFSYGLLYLLAPPARAKFLQDCHRQLRKGGAMIFTVISKQAPMFGRGPKLGDDWYEVHPGMKMFFYDAESIRRELGPHGEIELSEIDEATPGGSTFPFINVVCRTA</sequence>
<evidence type="ECO:0000313" key="3">
    <source>
        <dbReference type="Proteomes" id="UP000075260"/>
    </source>
</evidence>
<keyword evidence="2" id="KW-0489">Methyltransferase</keyword>
<dbReference type="Proteomes" id="UP000075260">
    <property type="component" value="Unassembled WGS sequence"/>
</dbReference>
<dbReference type="RefSeq" id="WP_061608827.1">
    <property type="nucleotide sequence ID" value="NZ_JEMA01000524.1"/>
</dbReference>
<name>A0A150QLM5_SORCE</name>
<dbReference type="Gene3D" id="3.40.50.150">
    <property type="entry name" value="Vaccinia Virus protein VP39"/>
    <property type="match status" value="1"/>
</dbReference>
<gene>
    <name evidence="2" type="ORF">BE15_24565</name>
</gene>